<gene>
    <name evidence="3" type="ORF">METZ01_LOCUS53612</name>
</gene>
<sequence length="323" mass="35136">VEVAKVQIGNSSHNYFWHEKWVEAPGADSVKDGWAHHGIVVSPKTGNVITFHQAEPKVLTFNEDGELVNSWEVNVENAHGMTLVQEGNDEFLWLADNLSAQVVKVSVDGEAVMSIARPDIERYNAGGKYSPTDVAINEERNGGDGTIIVADGYGSSLVHFYSKSGEYVMTIDGSYGEGGRFATPHGIWVDTRKSETELYIADRSNGQIQVYSIRGQFLRAFGAGAGADWLHSPSGFAAWGDLLIVAELRGSRITLLDLEDEPVAYLGENTGAFKFNEGWPNVPHSTLVPGKFNSPHGIASDGEGNIFVAEWLIGGRINKLTRS</sequence>
<dbReference type="AlphaFoldDB" id="A0A381SBS6"/>
<keyword evidence="2" id="KW-0325">Glycoprotein</keyword>
<name>A0A381SBS6_9ZZZZ</name>
<reference evidence="3" key="1">
    <citation type="submission" date="2018-05" db="EMBL/GenBank/DDBJ databases">
        <authorList>
            <person name="Lanie J.A."/>
            <person name="Ng W.-L."/>
            <person name="Kazmierczak K.M."/>
            <person name="Andrzejewski T.M."/>
            <person name="Davidsen T.M."/>
            <person name="Wayne K.J."/>
            <person name="Tettelin H."/>
            <person name="Glass J.I."/>
            <person name="Rusch D."/>
            <person name="Podicherti R."/>
            <person name="Tsui H.-C.T."/>
            <person name="Winkler M.E."/>
        </authorList>
    </citation>
    <scope>NUCLEOTIDE SEQUENCE</scope>
</reference>
<evidence type="ECO:0000313" key="3">
    <source>
        <dbReference type="EMBL" id="SVA00758.1"/>
    </source>
</evidence>
<organism evidence="3">
    <name type="scientific">marine metagenome</name>
    <dbReference type="NCBI Taxonomy" id="408172"/>
    <lineage>
        <taxon>unclassified sequences</taxon>
        <taxon>metagenomes</taxon>
        <taxon>ecological metagenomes</taxon>
    </lineage>
</organism>
<proteinExistence type="predicted"/>
<evidence type="ECO:0000256" key="1">
    <source>
        <dbReference type="ARBA" id="ARBA00022729"/>
    </source>
</evidence>
<accession>A0A381SBS6</accession>
<evidence type="ECO:0000256" key="2">
    <source>
        <dbReference type="ARBA" id="ARBA00023180"/>
    </source>
</evidence>
<dbReference type="SUPFAM" id="SSF101898">
    <property type="entry name" value="NHL repeat"/>
    <property type="match status" value="1"/>
</dbReference>
<dbReference type="InterPro" id="IPR011042">
    <property type="entry name" value="6-blade_b-propeller_TolB-like"/>
</dbReference>
<dbReference type="EMBL" id="UINC01002834">
    <property type="protein sequence ID" value="SVA00758.1"/>
    <property type="molecule type" value="Genomic_DNA"/>
</dbReference>
<feature type="non-terminal residue" evidence="3">
    <location>
        <position position="1"/>
    </location>
</feature>
<evidence type="ECO:0008006" key="4">
    <source>
        <dbReference type="Google" id="ProtNLM"/>
    </source>
</evidence>
<dbReference type="PANTHER" id="PTHR10680">
    <property type="entry name" value="PEPTIDYL-GLYCINE ALPHA-AMIDATING MONOOXYGENASE"/>
    <property type="match status" value="1"/>
</dbReference>
<dbReference type="Gene3D" id="2.120.10.30">
    <property type="entry name" value="TolB, C-terminal domain"/>
    <property type="match status" value="1"/>
</dbReference>
<keyword evidence="1" id="KW-0732">Signal</keyword>
<protein>
    <recommendedName>
        <fullName evidence="4">Peptidylamidoglycolate lyase</fullName>
    </recommendedName>
</protein>